<dbReference type="EMBL" id="SGBC01000001">
    <property type="protein sequence ID" value="RZD16681.1"/>
    <property type="molecule type" value="Genomic_DNA"/>
</dbReference>
<dbReference type="Proteomes" id="UP000316562">
    <property type="component" value="Unassembled WGS sequence"/>
</dbReference>
<protein>
    <submittedName>
        <fullName evidence="2">Uncharacterized protein</fullName>
    </submittedName>
</protein>
<evidence type="ECO:0000256" key="1">
    <source>
        <dbReference type="SAM" id="Phobius"/>
    </source>
</evidence>
<feature type="transmembrane region" description="Helical" evidence="1">
    <location>
        <begin position="85"/>
        <end position="106"/>
    </location>
</feature>
<comment type="caution">
    <text evidence="2">The sequence shown here is derived from an EMBL/GenBank/DDBJ whole genome shotgun (WGS) entry which is preliminary data.</text>
</comment>
<name>A0A519BHD3_ACIG2</name>
<gene>
    <name evidence="2" type="ORF">EVJ46_00115</name>
</gene>
<keyword evidence="1" id="KW-0472">Membrane</keyword>
<reference evidence="2 3" key="1">
    <citation type="journal article" date="2019" name="ISME J.">
        <title>Insights into ecological role of a new deltaproteobacterial order Candidatus Acidulodesulfobacterales by metagenomics and metatranscriptomics.</title>
        <authorList>
            <person name="Tan S."/>
            <person name="Liu J."/>
            <person name="Fang Y."/>
            <person name="Hedlund B.P."/>
            <person name="Lian Z.H."/>
            <person name="Huang L.Y."/>
            <person name="Li J.T."/>
            <person name="Huang L.N."/>
            <person name="Li W.J."/>
            <person name="Jiang H.C."/>
            <person name="Dong H.L."/>
            <person name="Shu W.S."/>
        </authorList>
    </citation>
    <scope>NUCLEOTIDE SEQUENCE [LARGE SCALE GENOMIC DNA]</scope>
    <source>
        <strain evidence="2">AP2</strain>
    </source>
</reference>
<accession>A0A519BHD3</accession>
<evidence type="ECO:0000313" key="3">
    <source>
        <dbReference type="Proteomes" id="UP000316562"/>
    </source>
</evidence>
<sequence>MKKKLEKLSYALELFLIGLMGSLGVWLRPIVASAQLTSGNSSAIGTSFSSAETWIKTIFGPGMFLMGLAGVAVAHFIGSEKGHVWGLRVMVGGLIILLGEAAWALISSWTGA</sequence>
<evidence type="ECO:0000313" key="2">
    <source>
        <dbReference type="EMBL" id="RZD16681.1"/>
    </source>
</evidence>
<feature type="transmembrane region" description="Helical" evidence="1">
    <location>
        <begin position="12"/>
        <end position="31"/>
    </location>
</feature>
<feature type="transmembrane region" description="Helical" evidence="1">
    <location>
        <begin position="58"/>
        <end position="78"/>
    </location>
</feature>
<dbReference type="AlphaFoldDB" id="A0A519BHD3"/>
<proteinExistence type="predicted"/>
<keyword evidence="1" id="KW-0812">Transmembrane</keyword>
<organism evidence="2 3">
    <name type="scientific">Acididesulfobacter guangdongensis</name>
    <dbReference type="NCBI Taxonomy" id="2597225"/>
    <lineage>
        <taxon>Bacteria</taxon>
        <taxon>Deltaproteobacteria</taxon>
        <taxon>Candidatus Acidulodesulfobacterales</taxon>
        <taxon>Candidatus Acididesulfobacter</taxon>
    </lineage>
</organism>
<keyword evidence="1" id="KW-1133">Transmembrane helix</keyword>